<sequence>DLIRARLLAAGAVPQGRLSPGSLGSGHPHGRLALAAAQARVVLGEQPSI</sequence>
<reference evidence="1" key="1">
    <citation type="journal article" date="2015" name="Nature">
        <title>Complex archaea that bridge the gap between prokaryotes and eukaryotes.</title>
        <authorList>
            <person name="Spang A."/>
            <person name="Saw J.H."/>
            <person name="Jorgensen S.L."/>
            <person name="Zaremba-Niedzwiedzka K."/>
            <person name="Martijn J."/>
            <person name="Lind A.E."/>
            <person name="van Eijk R."/>
            <person name="Schleper C."/>
            <person name="Guy L."/>
            <person name="Ettema T.J."/>
        </authorList>
    </citation>
    <scope>NUCLEOTIDE SEQUENCE</scope>
</reference>
<protein>
    <submittedName>
        <fullName evidence="1">Uncharacterized protein</fullName>
    </submittedName>
</protein>
<organism evidence="1">
    <name type="scientific">marine sediment metagenome</name>
    <dbReference type="NCBI Taxonomy" id="412755"/>
    <lineage>
        <taxon>unclassified sequences</taxon>
        <taxon>metagenomes</taxon>
        <taxon>ecological metagenomes</taxon>
    </lineage>
</organism>
<gene>
    <name evidence="1" type="ORF">LCGC14_2250490</name>
</gene>
<dbReference type="AlphaFoldDB" id="A0A0F9D328"/>
<evidence type="ECO:0000313" key="1">
    <source>
        <dbReference type="EMBL" id="KKL55934.1"/>
    </source>
</evidence>
<proteinExistence type="predicted"/>
<comment type="caution">
    <text evidence="1">The sequence shown here is derived from an EMBL/GenBank/DDBJ whole genome shotgun (WGS) entry which is preliminary data.</text>
</comment>
<accession>A0A0F9D328</accession>
<name>A0A0F9D328_9ZZZZ</name>
<feature type="non-terminal residue" evidence="1">
    <location>
        <position position="1"/>
    </location>
</feature>
<dbReference type="EMBL" id="LAZR01030662">
    <property type="protein sequence ID" value="KKL55934.1"/>
    <property type="molecule type" value="Genomic_DNA"/>
</dbReference>